<dbReference type="KEGG" id="vg:80543449"/>
<feature type="region of interest" description="Disordered" evidence="1">
    <location>
        <begin position="672"/>
        <end position="749"/>
    </location>
</feature>
<feature type="region of interest" description="Disordered" evidence="1">
    <location>
        <begin position="63"/>
        <end position="99"/>
    </location>
</feature>
<dbReference type="Proteomes" id="UP001162098">
    <property type="component" value="Segment"/>
</dbReference>
<sequence length="950" mass="105780">MRSITDIISDTHYFDAEDNKHCVHANHVLSRLRRYLSPLELTAFASTNRAIKKVFVEWITSSPDQSLLPPPSTPADNQSTSTIPQSTNPPRSEIDPSVVSERISSEDIHTAIINMTAPADSNAAEALRQWMNLTVRINAEEQPAHADVLHRLERLVQYVCCDSLSAVDVKIGDPLVQEMQTELGHCFRACGGPNTKHSLILKETVRQICDARNLAIFDLDSDGGAVTIPAVFYTTRSGIFLPDQKRGLHDERVHSVAAAREVNVFDQMGAPCNATPFGLVDDEAAYIARPFGRALKSKVRPTPETVTGKDLLPRPLGELVHTRPAPREILRTSTIIPTTEKIKPFILAHLEDQGIASTSDNIGSVPLAMYPLEWLSVTTVASTNPSLVRLPPVLGESEEEPSASQAAELPSPASVSVMLDPFRGRQPVSLHLYGVKTRGVLDNYPAVVVSTVRMPPKELIPVAAIRKRFQAAIDAGLRYASRLWENALVHASATDDSEMGGAPAPNYAFIGLRLGYESDTDADLVIEKRSKMGHFLAPSVSNIVASFASDDMVYNVGRLHLETLAHTPCSSSVYFKADDGPSHYLPGSIDVTRATRKAGIKDYGNLHDACEFAINYLSVIRTFFRDATNNAAKALAYECSNKPTAASLPCVPIAEDFERVQDELVSFIRGQSSIAPKAEMPPPVAPSTKRKAPEHTPAPSRRRTKKQRVLSEEEAECERQIQRLKRKRSVSPPRPKKKKVRRGQKRGIEELAEEDRGKYCSAEGYDDRFNDVKKAAIPVPLPINLKSRRAFDKDEPPTVPKFCVFDAQRMRRFVVQLGIPGKVLRDGHTRKSEMDRKELIAAYINWVCEREEKNPLFGDDEFDGNHDIYTEVAAEMEQRIDKALKTYRSVILSREDERLSSDSDDEDEDEESEEEEEEKRPPPPKKTHKAKNKDDYYNDEDLADDDDEEE</sequence>
<proteinExistence type="predicted"/>
<protein>
    <submittedName>
        <fullName evidence="2">Uncharacterized protein</fullName>
    </submittedName>
</protein>
<organism evidence="2 3">
    <name type="scientific">Medusavirus stheno T3</name>
    <dbReference type="NCBI Taxonomy" id="3069717"/>
    <lineage>
        <taxon>Viruses</taxon>
        <taxon>Varidnaviria</taxon>
        <taxon>Bamfordvirae</taxon>
        <taxon>Nucleocytoviricota</taxon>
        <taxon>Megaviricetes</taxon>
        <taxon>Mamonoviridae</taxon>
        <taxon>Medusavirus</taxon>
        <taxon>Medusavirus sthenus</taxon>
    </lineage>
</organism>
<dbReference type="EMBL" id="MW018138">
    <property type="protein sequence ID" value="QPB44253.1"/>
    <property type="molecule type" value="Genomic_DNA"/>
</dbReference>
<evidence type="ECO:0000256" key="1">
    <source>
        <dbReference type="SAM" id="MobiDB-lite"/>
    </source>
</evidence>
<accession>A0A7S7YEE6</accession>
<feature type="compositionally biased region" description="Basic residues" evidence="1">
    <location>
        <begin position="922"/>
        <end position="931"/>
    </location>
</feature>
<feature type="compositionally biased region" description="Acidic residues" evidence="1">
    <location>
        <begin position="937"/>
        <end position="950"/>
    </location>
</feature>
<evidence type="ECO:0000313" key="3">
    <source>
        <dbReference type="Proteomes" id="UP001162098"/>
    </source>
</evidence>
<keyword evidence="3" id="KW-1185">Reference proteome</keyword>
<feature type="compositionally biased region" description="Acidic residues" evidence="1">
    <location>
        <begin position="902"/>
        <end position="917"/>
    </location>
</feature>
<evidence type="ECO:0000313" key="2">
    <source>
        <dbReference type="EMBL" id="QPB44253.1"/>
    </source>
</evidence>
<feature type="compositionally biased region" description="Polar residues" evidence="1">
    <location>
        <begin position="75"/>
        <end position="90"/>
    </location>
</feature>
<reference evidence="2 3" key="1">
    <citation type="submission" date="2020-09" db="EMBL/GenBank/DDBJ databases">
        <authorList>
            <person name="Zhang R."/>
            <person name="Garcia K."/>
            <person name="Ogata H."/>
        </authorList>
    </citation>
    <scope>NUCLEOTIDE SEQUENCE [LARGE SCALE GENOMIC DNA]</scope>
    <source>
        <strain evidence="3">stheno</strain>
    </source>
</reference>
<feature type="region of interest" description="Disordered" evidence="1">
    <location>
        <begin position="893"/>
        <end position="950"/>
    </location>
</feature>
<name>A0A7S7YEE6_9VIRU</name>
<feature type="compositionally biased region" description="Basic residues" evidence="1">
    <location>
        <begin position="722"/>
        <end position="745"/>
    </location>
</feature>